<feature type="non-terminal residue" evidence="1">
    <location>
        <position position="1"/>
    </location>
</feature>
<sequence length="275" mass="30544">YLPEGKLSDQILLHVLNLDNLDSQLEPSPDGKFDFIAGITIMPESGRIIFPVLEPFGQDLRQRIGDDAIADKYVFEELYDSTQVVARQMAEKNKFKIAGTYSSSSSSEIQLNALNVPQGSVKVTAGGIQLQENVDYTVDYNLGRVKIINDGLLESQTPIRVSLESNQLFSIQTKTLLGAHLDYRFSEDFNIGATMLNLTERPLTQKVSIGDEPISNTILGVNTSYHTESRFLTSVIDKIPFLETKVPSSITFTGEFAHLIPGHSRAIEKTGHFIY</sequence>
<name>X1LM10_9ZZZZ</name>
<reference evidence="1" key="1">
    <citation type="journal article" date="2014" name="Front. Microbiol.">
        <title>High frequency of phylogenetically diverse reductive dehalogenase-homologous genes in deep subseafloor sedimentary metagenomes.</title>
        <authorList>
            <person name="Kawai M."/>
            <person name="Futagami T."/>
            <person name="Toyoda A."/>
            <person name="Takaki Y."/>
            <person name="Nishi S."/>
            <person name="Hori S."/>
            <person name="Arai W."/>
            <person name="Tsubouchi T."/>
            <person name="Morono Y."/>
            <person name="Uchiyama I."/>
            <person name="Ito T."/>
            <person name="Fujiyama A."/>
            <person name="Inagaki F."/>
            <person name="Takami H."/>
        </authorList>
    </citation>
    <scope>NUCLEOTIDE SEQUENCE</scope>
    <source>
        <strain evidence="1">Expedition CK06-06</strain>
    </source>
</reference>
<evidence type="ECO:0000313" key="1">
    <source>
        <dbReference type="EMBL" id="GAI20118.1"/>
    </source>
</evidence>
<dbReference type="AlphaFoldDB" id="X1LM10"/>
<proteinExistence type="predicted"/>
<gene>
    <name evidence="1" type="ORF">S06H3_31224</name>
</gene>
<organism evidence="1">
    <name type="scientific">marine sediment metagenome</name>
    <dbReference type="NCBI Taxonomy" id="412755"/>
    <lineage>
        <taxon>unclassified sequences</taxon>
        <taxon>metagenomes</taxon>
        <taxon>ecological metagenomes</taxon>
    </lineage>
</organism>
<accession>X1LM10</accession>
<dbReference type="EMBL" id="BARV01018466">
    <property type="protein sequence ID" value="GAI20118.1"/>
    <property type="molecule type" value="Genomic_DNA"/>
</dbReference>
<dbReference type="NCBIfam" id="TIGR04189">
    <property type="entry name" value="surface_SprA"/>
    <property type="match status" value="1"/>
</dbReference>
<protein>
    <submittedName>
        <fullName evidence="1">Uncharacterized protein</fullName>
    </submittedName>
</protein>
<comment type="caution">
    <text evidence="1">The sequence shown here is derived from an EMBL/GenBank/DDBJ whole genome shotgun (WGS) entry which is preliminary data.</text>
</comment>
<dbReference type="InterPro" id="IPR026377">
    <property type="entry name" value="Cell_surface_SprA"/>
</dbReference>